<comment type="caution">
    <text evidence="1">The sequence shown here is derived from an EMBL/GenBank/DDBJ whole genome shotgun (WGS) entry which is preliminary data.</text>
</comment>
<keyword evidence="2" id="KW-1185">Reference proteome</keyword>
<gene>
    <name evidence="1" type="ORF">KC19_12G063800</name>
</gene>
<protein>
    <submittedName>
        <fullName evidence="1">Uncharacterized protein</fullName>
    </submittedName>
</protein>
<dbReference type="EMBL" id="CM026433">
    <property type="protein sequence ID" value="KAG0554115.1"/>
    <property type="molecule type" value="Genomic_DNA"/>
</dbReference>
<evidence type="ECO:0000313" key="1">
    <source>
        <dbReference type="EMBL" id="KAG0554115.1"/>
    </source>
</evidence>
<evidence type="ECO:0000313" key="2">
    <source>
        <dbReference type="Proteomes" id="UP000822688"/>
    </source>
</evidence>
<dbReference type="AlphaFoldDB" id="A0A8T0G5F8"/>
<proteinExistence type="predicted"/>
<reference evidence="1" key="1">
    <citation type="submission" date="2020-06" db="EMBL/GenBank/DDBJ databases">
        <title>WGS assembly of Ceratodon purpureus strain R40.</title>
        <authorList>
            <person name="Carey S.B."/>
            <person name="Jenkins J."/>
            <person name="Shu S."/>
            <person name="Lovell J.T."/>
            <person name="Sreedasyam A."/>
            <person name="Maumus F."/>
            <person name="Tiley G.P."/>
            <person name="Fernandez-Pozo N."/>
            <person name="Barry K."/>
            <person name="Chen C."/>
            <person name="Wang M."/>
            <person name="Lipzen A."/>
            <person name="Daum C."/>
            <person name="Saski C.A."/>
            <person name="Payton A.C."/>
            <person name="Mcbreen J.C."/>
            <person name="Conrad R.E."/>
            <person name="Kollar L.M."/>
            <person name="Olsson S."/>
            <person name="Huttunen S."/>
            <person name="Landis J.B."/>
            <person name="Wickett N.J."/>
            <person name="Johnson M.G."/>
            <person name="Rensing S.A."/>
            <person name="Grimwood J."/>
            <person name="Schmutz J."/>
            <person name="Mcdaniel S.F."/>
        </authorList>
    </citation>
    <scope>NUCLEOTIDE SEQUENCE</scope>
    <source>
        <strain evidence="1">R40</strain>
    </source>
</reference>
<organism evidence="1 2">
    <name type="scientific">Ceratodon purpureus</name>
    <name type="common">Fire moss</name>
    <name type="synonym">Dicranum purpureum</name>
    <dbReference type="NCBI Taxonomy" id="3225"/>
    <lineage>
        <taxon>Eukaryota</taxon>
        <taxon>Viridiplantae</taxon>
        <taxon>Streptophyta</taxon>
        <taxon>Embryophyta</taxon>
        <taxon>Bryophyta</taxon>
        <taxon>Bryophytina</taxon>
        <taxon>Bryopsida</taxon>
        <taxon>Dicranidae</taxon>
        <taxon>Pseudoditrichales</taxon>
        <taxon>Ditrichaceae</taxon>
        <taxon>Ceratodon</taxon>
    </lineage>
</organism>
<sequence length="102" mass="10917">MRPFIWLSRGGRVWLELTEDDNGTIPISRIAARTRLRRDSLTVGWVGIYEGTTTEDIRSILGSTSGSVQELALPVDGDALPVQELVLPVDGYALPPGAAAAA</sequence>
<accession>A0A8T0G5F8</accession>
<name>A0A8T0G5F8_CERPU</name>
<dbReference type="Proteomes" id="UP000822688">
    <property type="component" value="Chromosome 12"/>
</dbReference>